<sequence length="373" mass="42926">MTLRIMHTGDVHLGMKFNQYPQISTKLENARYQALENVIKEANKRNANLLAVAGDLFDKVNIKQVNIKRTVEILDKFSGDAVVILPGNHDYSDGISKLWDQFKKEIKGRMLILEAEKIYNLADFAVPAVVYSAPCDSKLSAQNKIGWIKNLKDRPEAKYHIALAHGALQGFSPDLNDNYFQMNKDELLDIKMDLWLLGHSHLPYPEQKQVTNQKIFNNGTPEPDGMDCSHPGYAWYIELSENKAGAKEIKAERVKTGNYHFSDLEKEILSESDLEKLVNKILENKPENKILRLKITGELTRTEFNNKDDYLRELRDNCFYAKIDQSNLNMKIDREIIAEEFAESSFPYQLLTELEDNNQALHLAYKMLKEVQE</sequence>
<evidence type="ECO:0000313" key="5">
    <source>
        <dbReference type="Proteomes" id="UP000012063"/>
    </source>
</evidence>
<dbReference type="eggNOG" id="COG0420">
    <property type="taxonomic scope" value="Bacteria"/>
</dbReference>
<dbReference type="AlphaFoldDB" id="M5E490"/>
<feature type="domain" description="Calcineurin-like phosphoesterase" evidence="3">
    <location>
        <begin position="3"/>
        <end position="202"/>
    </location>
</feature>
<name>M5E490_9FIRM</name>
<dbReference type="EMBL" id="CAUI01000023">
    <property type="protein sequence ID" value="CCU81198.1"/>
    <property type="molecule type" value="Genomic_DNA"/>
</dbReference>
<dbReference type="SUPFAM" id="SSF56300">
    <property type="entry name" value="Metallo-dependent phosphatases"/>
    <property type="match status" value="1"/>
</dbReference>
<dbReference type="Gene3D" id="3.60.21.10">
    <property type="match status" value="1"/>
</dbReference>
<dbReference type="InterPro" id="IPR050535">
    <property type="entry name" value="DNA_Repair-Maintenance_Comp"/>
</dbReference>
<dbReference type="RefSeq" id="WP_005490510.1">
    <property type="nucleotide sequence ID" value="NZ_CAUI01000023.1"/>
</dbReference>
<evidence type="ECO:0000256" key="2">
    <source>
        <dbReference type="SAM" id="Coils"/>
    </source>
</evidence>
<dbReference type="InterPro" id="IPR041796">
    <property type="entry name" value="Mre11_N"/>
</dbReference>
<dbReference type="Pfam" id="PF00149">
    <property type="entry name" value="Metallophos"/>
    <property type="match status" value="1"/>
</dbReference>
<evidence type="ECO:0000259" key="3">
    <source>
        <dbReference type="Pfam" id="PF00149"/>
    </source>
</evidence>
<keyword evidence="2" id="KW-0175">Coiled coil</keyword>
<dbReference type="InParanoid" id="M5E490"/>
<dbReference type="STRING" id="1293054.HSACCH_02649"/>
<dbReference type="PANTHER" id="PTHR30337">
    <property type="entry name" value="COMPONENT OF ATP-DEPENDENT DSDNA EXONUCLEASE"/>
    <property type="match status" value="1"/>
</dbReference>
<dbReference type="CDD" id="cd00840">
    <property type="entry name" value="MPP_Mre11_N"/>
    <property type="match status" value="1"/>
</dbReference>
<evidence type="ECO:0000256" key="1">
    <source>
        <dbReference type="ARBA" id="ARBA00022801"/>
    </source>
</evidence>
<dbReference type="GO" id="GO:0016787">
    <property type="term" value="F:hydrolase activity"/>
    <property type="evidence" value="ECO:0007669"/>
    <property type="project" value="UniProtKB-KW"/>
</dbReference>
<dbReference type="InterPro" id="IPR029052">
    <property type="entry name" value="Metallo-depent_PP-like"/>
</dbReference>
<comment type="caution">
    <text evidence="4">The sequence shown here is derived from an EMBL/GenBank/DDBJ whole genome shotgun (WGS) entry which is preliminary data.</text>
</comment>
<feature type="coiled-coil region" evidence="2">
    <location>
        <begin position="25"/>
        <end position="52"/>
    </location>
</feature>
<accession>M5E490</accession>
<keyword evidence="1" id="KW-0378">Hydrolase</keyword>
<proteinExistence type="predicted"/>
<dbReference type="InterPro" id="IPR004843">
    <property type="entry name" value="Calcineurin-like_PHP"/>
</dbReference>
<dbReference type="OrthoDB" id="9773856at2"/>
<evidence type="ECO:0000313" key="4">
    <source>
        <dbReference type="EMBL" id="CCU81198.1"/>
    </source>
</evidence>
<reference evidence="5" key="1">
    <citation type="journal article" date="2013" name="Genome Announc.">
        <title>Genome Sequence of Halanaerobium saccharolyticum subsp. saccharolyticum Strain DSM 6643T, a Halophilic Hydrogen-Producing Bacterium.</title>
        <authorList>
            <person name="Kivisto A."/>
            <person name="Larjo A."/>
            <person name="Ciranna A."/>
            <person name="Santala V."/>
            <person name="Roos C."/>
            <person name="Karp M."/>
        </authorList>
    </citation>
    <scope>NUCLEOTIDE SEQUENCE [LARGE SCALE GENOMIC DNA]</scope>
    <source>
        <strain evidence="5">DSM 6643</strain>
    </source>
</reference>
<protein>
    <submittedName>
        <fullName evidence="4">DNA double-strand break repair protein Mre11</fullName>
    </submittedName>
</protein>
<gene>
    <name evidence="4" type="ORF">HSACCH_02649</name>
</gene>
<dbReference type="Proteomes" id="UP000012063">
    <property type="component" value="Unassembled WGS sequence"/>
</dbReference>
<keyword evidence="5" id="KW-1185">Reference proteome</keyword>
<organism evidence="4 5">
    <name type="scientific">Halanaerobium saccharolyticum subsp. saccharolyticum DSM 6643</name>
    <dbReference type="NCBI Taxonomy" id="1293054"/>
    <lineage>
        <taxon>Bacteria</taxon>
        <taxon>Bacillati</taxon>
        <taxon>Bacillota</taxon>
        <taxon>Clostridia</taxon>
        <taxon>Halanaerobiales</taxon>
        <taxon>Halanaerobiaceae</taxon>
        <taxon>Halanaerobium</taxon>
    </lineage>
</organism>
<dbReference type="PANTHER" id="PTHR30337:SF7">
    <property type="entry name" value="PHOSPHOESTERASE"/>
    <property type="match status" value="1"/>
</dbReference>